<protein>
    <submittedName>
        <fullName evidence="4">Acyl-CoA synthetase (AMP-forming)/AMP-acid ligase II</fullName>
    </submittedName>
</protein>
<sequence>MGASPLPMQFSVFDHGPPTPCPSPFNMAAYVLSHATALGDKTALEVVGGAPEILTYRALLTRVTRVAGGLRAQRLREGDRILFRLGNTPDFPVAYLACLWAGLIPIPASSQLTVPEATDIAQQTDPALILHQSGVSLPDHPAPVLTTLPEADPISPVMGDPNRLAYIIFTSGTSGRPSGVRHAHRAIWARRMMWQGWYGLTPDDRMMHAGAFNWTYTLGTGLMDPWSIGATTLIPALGVLSSALGDLASEHSASIFAAAPGVYRQMLKSPLPSLPQLRHGLSAGESLPDALRTQWRTQTGTDIHEALGMSECSTFISGSPALPAKPSTSGRPQQGRRIAVLQDGKPVPPDTPGLLAIHRDDPGLMLGYLDADLPDGDWFTTADTVSMSAEGDITYMGRNDDMMNAGGYRVSPLEVEAAFNDFQGLTGCAATAVEIKADTQVIALFYTAETPIDEDTLRAHAQSLLARYKQPRLYIHRDTLPKGGNGKLNRRLLRDAFEAPND</sequence>
<dbReference type="InterPro" id="IPR042099">
    <property type="entry name" value="ANL_N_sf"/>
</dbReference>
<organism evidence="4 5">
    <name type="scientific">Litoreibacter ascidiaceicola</name>
    <dbReference type="NCBI Taxonomy" id="1486859"/>
    <lineage>
        <taxon>Bacteria</taxon>
        <taxon>Pseudomonadati</taxon>
        <taxon>Pseudomonadota</taxon>
        <taxon>Alphaproteobacteria</taxon>
        <taxon>Rhodobacterales</taxon>
        <taxon>Roseobacteraceae</taxon>
        <taxon>Litoreibacter</taxon>
    </lineage>
</organism>
<evidence type="ECO:0000256" key="1">
    <source>
        <dbReference type="ARBA" id="ARBA00022598"/>
    </source>
</evidence>
<dbReference type="Gene3D" id="3.40.50.12780">
    <property type="entry name" value="N-terminal domain of ligase-like"/>
    <property type="match status" value="1"/>
</dbReference>
<name>A0A1M4W9G2_9RHOB</name>
<dbReference type="GO" id="GO:0016878">
    <property type="term" value="F:acid-thiol ligase activity"/>
    <property type="evidence" value="ECO:0007669"/>
    <property type="project" value="TreeGrafter"/>
</dbReference>
<dbReference type="InterPro" id="IPR000873">
    <property type="entry name" value="AMP-dep_synth/lig_dom"/>
</dbReference>
<dbReference type="Gene3D" id="3.30.300.30">
    <property type="match status" value="1"/>
</dbReference>
<dbReference type="InterPro" id="IPR045851">
    <property type="entry name" value="AMP-bd_C_sf"/>
</dbReference>
<dbReference type="AlphaFoldDB" id="A0A1M4W9G2"/>
<dbReference type="EMBL" id="FQUV01000002">
    <property type="protein sequence ID" value="SHE77805.1"/>
    <property type="molecule type" value="Genomic_DNA"/>
</dbReference>
<dbReference type="STRING" id="1486859.SAMN05444273_102546"/>
<gene>
    <name evidence="4" type="ORF">SAMN05444273_102546</name>
</gene>
<accession>A0A1M4W9G2</accession>
<dbReference type="SUPFAM" id="SSF56801">
    <property type="entry name" value="Acetyl-CoA synthetase-like"/>
    <property type="match status" value="1"/>
</dbReference>
<dbReference type="Pfam" id="PF13193">
    <property type="entry name" value="AMP-binding_C"/>
    <property type="match status" value="1"/>
</dbReference>
<proteinExistence type="predicted"/>
<dbReference type="Proteomes" id="UP000184144">
    <property type="component" value="Unassembled WGS sequence"/>
</dbReference>
<dbReference type="GO" id="GO:0044550">
    <property type="term" value="P:secondary metabolite biosynthetic process"/>
    <property type="evidence" value="ECO:0007669"/>
    <property type="project" value="TreeGrafter"/>
</dbReference>
<reference evidence="5" key="1">
    <citation type="submission" date="2016-11" db="EMBL/GenBank/DDBJ databases">
        <authorList>
            <person name="Varghese N."/>
            <person name="Submissions S."/>
        </authorList>
    </citation>
    <scope>NUCLEOTIDE SEQUENCE [LARGE SCALE GENOMIC DNA]</scope>
    <source>
        <strain evidence="5">DSM 100566</strain>
    </source>
</reference>
<dbReference type="Pfam" id="PF00501">
    <property type="entry name" value="AMP-binding"/>
    <property type="match status" value="1"/>
</dbReference>
<evidence type="ECO:0000259" key="3">
    <source>
        <dbReference type="Pfam" id="PF13193"/>
    </source>
</evidence>
<feature type="domain" description="AMP-binding enzyme C-terminal" evidence="3">
    <location>
        <begin position="414"/>
        <end position="487"/>
    </location>
</feature>
<feature type="domain" description="AMP-dependent synthetase/ligase" evidence="2">
    <location>
        <begin position="35"/>
        <end position="369"/>
    </location>
</feature>
<dbReference type="PANTHER" id="PTHR43352:SF1">
    <property type="entry name" value="ANTHRANILATE--COA LIGASE"/>
    <property type="match status" value="1"/>
</dbReference>
<evidence type="ECO:0000313" key="5">
    <source>
        <dbReference type="Proteomes" id="UP000184144"/>
    </source>
</evidence>
<keyword evidence="1 4" id="KW-0436">Ligase</keyword>
<keyword evidence="5" id="KW-1185">Reference proteome</keyword>
<dbReference type="InterPro" id="IPR025110">
    <property type="entry name" value="AMP-bd_C"/>
</dbReference>
<dbReference type="PANTHER" id="PTHR43352">
    <property type="entry name" value="ACETYL-COA SYNTHETASE"/>
    <property type="match status" value="1"/>
</dbReference>
<evidence type="ECO:0000313" key="4">
    <source>
        <dbReference type="EMBL" id="SHE77805.1"/>
    </source>
</evidence>
<evidence type="ECO:0000259" key="2">
    <source>
        <dbReference type="Pfam" id="PF00501"/>
    </source>
</evidence>